<keyword evidence="1" id="KW-1133">Transmembrane helix</keyword>
<dbReference type="Pfam" id="PF26327">
    <property type="entry name" value="LpqS"/>
    <property type="match status" value="1"/>
</dbReference>
<dbReference type="KEGG" id="mmc:Mmcs_1443"/>
<feature type="transmembrane region" description="Helical" evidence="1">
    <location>
        <begin position="71"/>
        <end position="90"/>
    </location>
</feature>
<gene>
    <name evidence="2" type="ordered locus">Mmcs_1443</name>
</gene>
<organism evidence="2">
    <name type="scientific">Mycobacterium sp. (strain MCS)</name>
    <dbReference type="NCBI Taxonomy" id="164756"/>
    <lineage>
        <taxon>Bacteria</taxon>
        <taxon>Bacillati</taxon>
        <taxon>Actinomycetota</taxon>
        <taxon>Actinomycetes</taxon>
        <taxon>Mycobacteriales</taxon>
        <taxon>Mycobacteriaceae</taxon>
        <taxon>Mycobacterium</taxon>
    </lineage>
</organism>
<proteinExistence type="predicted"/>
<dbReference type="InterPro" id="IPR058714">
    <property type="entry name" value="LpqS"/>
</dbReference>
<reference evidence="2" key="1">
    <citation type="submission" date="2006-06" db="EMBL/GenBank/DDBJ databases">
        <title>Complete sequence of chromosome of Mycobacterium sp. MCS.</title>
        <authorList>
            <consortium name="US DOE Joint Genome Institute"/>
            <person name="Copeland A."/>
            <person name="Lucas S."/>
            <person name="Lapidus A."/>
            <person name="Barry K."/>
            <person name="Detter J.C."/>
            <person name="Glavina del Rio T."/>
            <person name="Hammon N."/>
            <person name="Israni S."/>
            <person name="Dalin E."/>
            <person name="Tice H."/>
            <person name="Pitluck S."/>
            <person name="Martinez M."/>
            <person name="Schmutz J."/>
            <person name="Larimer F."/>
            <person name="Land M."/>
            <person name="Hauser L."/>
            <person name="Kyrpides N."/>
            <person name="Kim E."/>
            <person name="Miller C.D."/>
            <person name="Hughes J.E."/>
            <person name="Anderson A.J."/>
            <person name="Sims R.C."/>
            <person name="Richardson P."/>
        </authorList>
    </citation>
    <scope>NUCLEOTIDE SEQUENCE [LARGE SCALE GENOMIC DNA]</scope>
    <source>
        <strain evidence="2">MCS</strain>
    </source>
</reference>
<keyword evidence="1" id="KW-0472">Membrane</keyword>
<accession>A0A5Q5BH24</accession>
<evidence type="ECO:0000256" key="1">
    <source>
        <dbReference type="SAM" id="Phobius"/>
    </source>
</evidence>
<sequence>MVTSPKAQRRNEVKRITPPVTAASDCRGSAGWRQVTRWRRLDGRTSRRSFAATVGNIVSYIDATSRQRRRALVGALLAFWIVIVGAEWALPGTEPPTVHAPHTLAASAPGAPVSAEFDHPHASTSDGACYLDLLMDVIAPRGAFMLIALALAAAVTVAPTRWRDGGVGPIRGPPRIPVWHQSGRDMLVRLCIARR</sequence>
<keyword evidence="1" id="KW-0812">Transmembrane</keyword>
<feature type="transmembrane region" description="Helical" evidence="1">
    <location>
        <begin position="143"/>
        <end position="162"/>
    </location>
</feature>
<name>A0A5Q5BH24_MYCSS</name>
<dbReference type="EMBL" id="CP000384">
    <property type="protein sequence ID" value="ABG07555.1"/>
    <property type="molecule type" value="Genomic_DNA"/>
</dbReference>
<protein>
    <submittedName>
        <fullName evidence="2">Uncharacterized protein</fullName>
    </submittedName>
</protein>
<evidence type="ECO:0000313" key="2">
    <source>
        <dbReference type="EMBL" id="ABG07555.1"/>
    </source>
</evidence>
<dbReference type="AlphaFoldDB" id="A0A5Q5BH24"/>